<proteinExistence type="predicted"/>
<evidence type="ECO:0000313" key="1">
    <source>
        <dbReference type="EMBL" id="KAI8027915.1"/>
    </source>
</evidence>
<dbReference type="EMBL" id="CM045760">
    <property type="protein sequence ID" value="KAI8027915.1"/>
    <property type="molecule type" value="Genomic_DNA"/>
</dbReference>
<accession>A0ACC0ISK9</accession>
<evidence type="ECO:0000313" key="2">
    <source>
        <dbReference type="Proteomes" id="UP001060215"/>
    </source>
</evidence>
<reference evidence="1 2" key="1">
    <citation type="journal article" date="2022" name="Plant J.">
        <title>Chromosome-level genome of Camellia lanceoleosa provides a valuable resource for understanding genome evolution and self-incompatibility.</title>
        <authorList>
            <person name="Gong W."/>
            <person name="Xiao S."/>
            <person name="Wang L."/>
            <person name="Liao Z."/>
            <person name="Chang Y."/>
            <person name="Mo W."/>
            <person name="Hu G."/>
            <person name="Li W."/>
            <person name="Zhao G."/>
            <person name="Zhu H."/>
            <person name="Hu X."/>
            <person name="Ji K."/>
            <person name="Xiang X."/>
            <person name="Song Q."/>
            <person name="Yuan D."/>
            <person name="Jin S."/>
            <person name="Zhang L."/>
        </authorList>
    </citation>
    <scope>NUCLEOTIDE SEQUENCE [LARGE SCALE GENOMIC DNA]</scope>
    <source>
        <strain evidence="1">SQ_2022a</strain>
    </source>
</reference>
<sequence length="340" mass="37690">MADQESTPTASMDPYKFLKIILNPDGSLTRLNPMPTAPPTPNPTTTTTAALSKDIPLNAAASTFLRLFRPLHPPPATKLPLIIYFHGGGFVLLSATSQPFHQSCASMADQTPALILSVEYRLAPEHRLPAAYDDAVDAITWVRDQALGINGCDEWMRDFADFSKCFISGSSSGANIAYFAGLRVLDLDLSPVKIVGLILNQPFFGGVERTESQIRFMNDRIVPLPVNDLLWALALPEGADRDHEYCNPTDEDEKIGRLPRILVRGHGGDPLLDRQKEFVKMLEARGVHVVMKSDEDGFHGVEIFDPQKAQDFYDDRAACDRMRRMRRKGRPAMARVARGS</sequence>
<protein>
    <submittedName>
        <fullName evidence="1">Carboxylesterase 8</fullName>
    </submittedName>
</protein>
<dbReference type="Proteomes" id="UP001060215">
    <property type="component" value="Chromosome 3"/>
</dbReference>
<comment type="caution">
    <text evidence="1">The sequence shown here is derived from an EMBL/GenBank/DDBJ whole genome shotgun (WGS) entry which is preliminary data.</text>
</comment>
<gene>
    <name evidence="1" type="ORF">LOK49_LG02G00512</name>
</gene>
<keyword evidence="2" id="KW-1185">Reference proteome</keyword>
<organism evidence="1 2">
    <name type="scientific">Camellia lanceoleosa</name>
    <dbReference type="NCBI Taxonomy" id="1840588"/>
    <lineage>
        <taxon>Eukaryota</taxon>
        <taxon>Viridiplantae</taxon>
        <taxon>Streptophyta</taxon>
        <taxon>Embryophyta</taxon>
        <taxon>Tracheophyta</taxon>
        <taxon>Spermatophyta</taxon>
        <taxon>Magnoliopsida</taxon>
        <taxon>eudicotyledons</taxon>
        <taxon>Gunneridae</taxon>
        <taxon>Pentapetalae</taxon>
        <taxon>asterids</taxon>
        <taxon>Ericales</taxon>
        <taxon>Theaceae</taxon>
        <taxon>Camellia</taxon>
    </lineage>
</organism>
<name>A0ACC0ISK9_9ERIC</name>